<dbReference type="GO" id="GO:2000028">
    <property type="term" value="P:regulation of photoperiodism, flowering"/>
    <property type="evidence" value="ECO:0007669"/>
    <property type="project" value="InterPro"/>
</dbReference>
<keyword evidence="3" id="KW-1185">Reference proteome</keyword>
<protein>
    <submittedName>
        <fullName evidence="2">Uncharacterized protein</fullName>
    </submittedName>
</protein>
<feature type="compositionally biased region" description="Low complexity" evidence="1">
    <location>
        <begin position="69"/>
        <end position="80"/>
    </location>
</feature>
<accession>A0A5J5BH40</accession>
<gene>
    <name evidence="2" type="ORF">F0562_023399</name>
</gene>
<feature type="region of interest" description="Disordered" evidence="1">
    <location>
        <begin position="69"/>
        <end position="164"/>
    </location>
</feature>
<dbReference type="EMBL" id="CM018035">
    <property type="protein sequence ID" value="KAA8542465.1"/>
    <property type="molecule type" value="Genomic_DNA"/>
</dbReference>
<dbReference type="PANTHER" id="PTHR34281:SF7">
    <property type="entry name" value="PROTEIN EARLY FLOWERING 3"/>
    <property type="match status" value="1"/>
</dbReference>
<evidence type="ECO:0000256" key="1">
    <source>
        <dbReference type="SAM" id="MobiDB-lite"/>
    </source>
</evidence>
<organism evidence="2 3">
    <name type="scientific">Nyssa sinensis</name>
    <dbReference type="NCBI Taxonomy" id="561372"/>
    <lineage>
        <taxon>Eukaryota</taxon>
        <taxon>Viridiplantae</taxon>
        <taxon>Streptophyta</taxon>
        <taxon>Embryophyta</taxon>
        <taxon>Tracheophyta</taxon>
        <taxon>Spermatophyta</taxon>
        <taxon>Magnoliopsida</taxon>
        <taxon>eudicotyledons</taxon>
        <taxon>Gunneridae</taxon>
        <taxon>Pentapetalae</taxon>
        <taxon>asterids</taxon>
        <taxon>Cornales</taxon>
        <taxon>Nyssaceae</taxon>
        <taxon>Nyssa</taxon>
    </lineage>
</organism>
<dbReference type="InterPro" id="IPR039319">
    <property type="entry name" value="ELF3-like"/>
</dbReference>
<dbReference type="PANTHER" id="PTHR34281">
    <property type="entry name" value="PROTEIN EARLY FLOWERING 3"/>
    <property type="match status" value="1"/>
</dbReference>
<proteinExistence type="predicted"/>
<feature type="compositionally biased region" description="Basic and acidic residues" evidence="1">
    <location>
        <begin position="81"/>
        <end position="92"/>
    </location>
</feature>
<feature type="compositionally biased region" description="Basic and acidic residues" evidence="1">
    <location>
        <begin position="145"/>
        <end position="164"/>
    </location>
</feature>
<reference evidence="2 3" key="1">
    <citation type="submission" date="2019-09" db="EMBL/GenBank/DDBJ databases">
        <title>A chromosome-level genome assembly of the Chinese tupelo Nyssa sinensis.</title>
        <authorList>
            <person name="Yang X."/>
            <person name="Kang M."/>
            <person name="Yang Y."/>
            <person name="Xiong H."/>
            <person name="Wang M."/>
            <person name="Zhang Z."/>
            <person name="Wang Z."/>
            <person name="Wu H."/>
            <person name="Ma T."/>
            <person name="Liu J."/>
            <person name="Xi Z."/>
        </authorList>
    </citation>
    <scope>NUCLEOTIDE SEQUENCE [LARGE SCALE GENOMIC DNA]</scope>
    <source>
        <strain evidence="2">J267</strain>
        <tissue evidence="2">Leaf</tissue>
    </source>
</reference>
<evidence type="ECO:0000313" key="3">
    <source>
        <dbReference type="Proteomes" id="UP000325577"/>
    </source>
</evidence>
<name>A0A5J5BH40_9ASTE</name>
<evidence type="ECO:0000313" key="2">
    <source>
        <dbReference type="EMBL" id="KAA8542465.1"/>
    </source>
</evidence>
<dbReference type="Proteomes" id="UP000325577">
    <property type="component" value="Linkage Group LG12"/>
</dbReference>
<sequence length="164" mass="18664">MCVNIYIYIYIRNRTFGCTGSEFQASDLVRQTLQGGGRERSFCYSFYTSPASPHLAEKLHSYSSAKSSWFQPLSFSSSKDSSVEKLRDEDNFRVPTFPQSGRTPNCGDGQKNMDREKLTSPSLKASMKLRGACEKQTKWTNAPDQESRKHLRIETKENPKVSQD</sequence>
<dbReference type="AlphaFoldDB" id="A0A5J5BH40"/>
<dbReference type="OrthoDB" id="1939092at2759"/>